<dbReference type="Proteomes" id="UP001417504">
    <property type="component" value="Unassembled WGS sequence"/>
</dbReference>
<keyword evidence="2" id="KW-1185">Reference proteome</keyword>
<dbReference type="EMBL" id="JBBNAE010000003">
    <property type="protein sequence ID" value="KAK9138939.1"/>
    <property type="molecule type" value="Genomic_DNA"/>
</dbReference>
<evidence type="ECO:0000313" key="2">
    <source>
        <dbReference type="Proteomes" id="UP001417504"/>
    </source>
</evidence>
<proteinExistence type="predicted"/>
<accession>A0AAP0PDE3</accession>
<organism evidence="1 2">
    <name type="scientific">Stephania japonica</name>
    <dbReference type="NCBI Taxonomy" id="461633"/>
    <lineage>
        <taxon>Eukaryota</taxon>
        <taxon>Viridiplantae</taxon>
        <taxon>Streptophyta</taxon>
        <taxon>Embryophyta</taxon>
        <taxon>Tracheophyta</taxon>
        <taxon>Spermatophyta</taxon>
        <taxon>Magnoliopsida</taxon>
        <taxon>Ranunculales</taxon>
        <taxon>Menispermaceae</taxon>
        <taxon>Menispermoideae</taxon>
        <taxon>Cissampelideae</taxon>
        <taxon>Stephania</taxon>
    </lineage>
</organism>
<sequence length="134" mass="15341">MESMMEARLQITGLFDEEDEELVLKTGENNDSSSRVQLCLVGRLHNKKSVGQQLGNFIGRFLKYDPQNNAGGKKNFMRICVDVDARLFEPGGDNLPREWEPWLKALVRGIDRSGERWPLQGVEDERCANFEIQN</sequence>
<gene>
    <name evidence="1" type="ORF">Sjap_009533</name>
</gene>
<name>A0AAP0PDE3_9MAGN</name>
<protein>
    <submittedName>
        <fullName evidence="1">Uncharacterized protein</fullName>
    </submittedName>
</protein>
<reference evidence="1 2" key="1">
    <citation type="submission" date="2024-01" db="EMBL/GenBank/DDBJ databases">
        <title>Genome assemblies of Stephania.</title>
        <authorList>
            <person name="Yang L."/>
        </authorList>
    </citation>
    <scope>NUCLEOTIDE SEQUENCE [LARGE SCALE GENOMIC DNA]</scope>
    <source>
        <strain evidence="1">QJT</strain>
        <tissue evidence="1">Leaf</tissue>
    </source>
</reference>
<comment type="caution">
    <text evidence="1">The sequence shown here is derived from an EMBL/GenBank/DDBJ whole genome shotgun (WGS) entry which is preliminary data.</text>
</comment>
<evidence type="ECO:0000313" key="1">
    <source>
        <dbReference type="EMBL" id="KAK9138939.1"/>
    </source>
</evidence>
<dbReference type="AlphaFoldDB" id="A0AAP0PDE3"/>